<dbReference type="AlphaFoldDB" id="Q1YKJ5"/>
<reference evidence="6 7" key="1">
    <citation type="journal article" date="2008" name="Appl. Environ. Microbiol.">
        <title>Genomic insights into Mn(II) oxidation by the marine alphaproteobacterium Aurantimonas sp. strain SI85-9A1.</title>
        <authorList>
            <person name="Dick G.J."/>
            <person name="Podell S."/>
            <person name="Johnson H.A."/>
            <person name="Rivera-Espinoza Y."/>
            <person name="Bernier-Latmani R."/>
            <person name="McCarthy J.K."/>
            <person name="Torpey J.W."/>
            <person name="Clement B.G."/>
            <person name="Gaasterland T."/>
            <person name="Tebo B.M."/>
        </authorList>
    </citation>
    <scope>NUCLEOTIDE SEQUENCE [LARGE SCALE GENOMIC DNA]</scope>
    <source>
        <strain evidence="6 7">SI85-9A1</strain>
    </source>
</reference>
<dbReference type="Proteomes" id="UP000000321">
    <property type="component" value="Unassembled WGS sequence"/>
</dbReference>
<evidence type="ECO:0000313" key="6">
    <source>
        <dbReference type="EMBL" id="EAS50528.1"/>
    </source>
</evidence>
<organism evidence="6 7">
    <name type="scientific">Aurantimonas manganoxydans (strain ATCC BAA-1229 / DSM 21871 / SI85-9A1)</name>
    <dbReference type="NCBI Taxonomy" id="287752"/>
    <lineage>
        <taxon>Bacteria</taxon>
        <taxon>Pseudomonadati</taxon>
        <taxon>Pseudomonadota</taxon>
        <taxon>Alphaproteobacteria</taxon>
        <taxon>Hyphomicrobiales</taxon>
        <taxon>Aurantimonadaceae</taxon>
        <taxon>Aurantimonas</taxon>
    </lineage>
</organism>
<proteinExistence type="inferred from homology"/>
<dbReference type="Pfam" id="PF02633">
    <property type="entry name" value="Creatininase"/>
    <property type="match status" value="1"/>
</dbReference>
<dbReference type="BioCyc" id="AURANTIMONAS:SI859A1_00648-MONOMER"/>
<comment type="cofactor">
    <cofactor evidence="1">
        <name>Zn(2+)</name>
        <dbReference type="ChEBI" id="CHEBI:29105"/>
    </cofactor>
</comment>
<dbReference type="SUPFAM" id="SSF102215">
    <property type="entry name" value="Creatininase"/>
    <property type="match status" value="1"/>
</dbReference>
<evidence type="ECO:0000313" key="7">
    <source>
        <dbReference type="Proteomes" id="UP000000321"/>
    </source>
</evidence>
<dbReference type="InterPro" id="IPR003785">
    <property type="entry name" value="Creatininase/forma_Hydrolase"/>
</dbReference>
<name>Q1YKJ5_AURMS</name>
<dbReference type="PANTHER" id="PTHR35005">
    <property type="entry name" value="3-DEHYDRO-SCYLLO-INOSOSE HYDROLASE"/>
    <property type="match status" value="1"/>
</dbReference>
<sequence>MLSTLLAAAQWLVDPCGGMMRRRYEEMTTTEMSAEGASLADAVAVVPIAAIEQHGPHLPLGTDAILADAMVDAVIARLPEDRPVTFLPTLRIGKSCEHAAFPGTLSHEWQTATSALIEVGASLAAAGFRRLVIVNAHGGNTPVMDTAALELRRRHGLLVATCSWLRFGYPDGLLPPEEIASGIHGGAVETALMLHLRPDMVRREAIAAFDSLQDELGGSAAHLRAHGRIGFGWMAQDLNPAGVVGDARLATAEIGAAIAAHQADAFTAFLDDVLAFDPARLA</sequence>
<keyword evidence="7" id="KW-1185">Reference proteome</keyword>
<keyword evidence="2" id="KW-0479">Metal-binding</keyword>
<keyword evidence="4" id="KW-0862">Zinc</keyword>
<dbReference type="Gene3D" id="3.40.50.10310">
    <property type="entry name" value="Creatininase"/>
    <property type="match status" value="1"/>
</dbReference>
<comment type="similarity">
    <text evidence="5">Belongs to the creatininase superfamily.</text>
</comment>
<dbReference type="InterPro" id="IPR024087">
    <property type="entry name" value="Creatininase-like_sf"/>
</dbReference>
<dbReference type="PANTHER" id="PTHR35005:SF1">
    <property type="entry name" value="2-AMINO-5-FORMYLAMINO-6-RIBOSYLAMINOPYRIMIDIN-4(3H)-ONE 5'-MONOPHOSPHATE DEFORMYLASE"/>
    <property type="match status" value="1"/>
</dbReference>
<dbReference type="EMBL" id="AAPJ01000002">
    <property type="protein sequence ID" value="EAS50528.1"/>
    <property type="molecule type" value="Genomic_DNA"/>
</dbReference>
<gene>
    <name evidence="6" type="ORF">SI859A1_00648</name>
</gene>
<evidence type="ECO:0000256" key="4">
    <source>
        <dbReference type="ARBA" id="ARBA00022833"/>
    </source>
</evidence>
<keyword evidence="3 6" id="KW-0378">Hydrolase</keyword>
<evidence type="ECO:0000256" key="3">
    <source>
        <dbReference type="ARBA" id="ARBA00022801"/>
    </source>
</evidence>
<dbReference type="HOGENOM" id="CLU_055029_0_0_5"/>
<dbReference type="GO" id="GO:0016811">
    <property type="term" value="F:hydrolase activity, acting on carbon-nitrogen (but not peptide) bonds, in linear amides"/>
    <property type="evidence" value="ECO:0007669"/>
    <property type="project" value="TreeGrafter"/>
</dbReference>
<evidence type="ECO:0000256" key="2">
    <source>
        <dbReference type="ARBA" id="ARBA00022723"/>
    </source>
</evidence>
<dbReference type="GO" id="GO:0046872">
    <property type="term" value="F:metal ion binding"/>
    <property type="evidence" value="ECO:0007669"/>
    <property type="project" value="UniProtKB-KW"/>
</dbReference>
<dbReference type="GO" id="GO:0009231">
    <property type="term" value="P:riboflavin biosynthetic process"/>
    <property type="evidence" value="ECO:0007669"/>
    <property type="project" value="TreeGrafter"/>
</dbReference>
<accession>Q1YKJ5</accession>
<evidence type="ECO:0000256" key="1">
    <source>
        <dbReference type="ARBA" id="ARBA00001947"/>
    </source>
</evidence>
<protein>
    <submittedName>
        <fullName evidence="6">Putative creatinine amidohydrolase</fullName>
    </submittedName>
</protein>
<evidence type="ECO:0000256" key="5">
    <source>
        <dbReference type="ARBA" id="ARBA00024029"/>
    </source>
</evidence>
<comment type="caution">
    <text evidence="6">The sequence shown here is derived from an EMBL/GenBank/DDBJ whole genome shotgun (WGS) entry which is preliminary data.</text>
</comment>